<evidence type="ECO:0000313" key="2">
    <source>
        <dbReference type="EMBL" id="CRP82349.1"/>
    </source>
</evidence>
<evidence type="ECO:0000256" key="1">
    <source>
        <dbReference type="SAM" id="Phobius"/>
    </source>
</evidence>
<comment type="caution">
    <text evidence="2">The sequence shown here is derived from an EMBL/GenBank/DDBJ whole genome shotgun (WGS) entry which is preliminary data.</text>
</comment>
<feature type="transmembrane region" description="Helical" evidence="1">
    <location>
        <begin position="58"/>
        <end position="86"/>
    </location>
</feature>
<feature type="transmembrane region" description="Helical" evidence="1">
    <location>
        <begin position="27"/>
        <end position="46"/>
    </location>
</feature>
<dbReference type="RefSeq" id="WP_003149155.1">
    <property type="nucleotide sequence ID" value="NZ_CAADND010000030.1"/>
</dbReference>
<dbReference type="EMBL" id="CVVU01000245">
    <property type="protein sequence ID" value="CRP82349.1"/>
    <property type="molecule type" value="Genomic_DNA"/>
</dbReference>
<gene>
    <name evidence="2" type="ORF">PAERUG_P19_London_7_VIM_2_05_10_05682</name>
</gene>
<reference evidence="3" key="1">
    <citation type="submission" date="2015-06" db="EMBL/GenBank/DDBJ databases">
        <authorList>
            <person name="Radhakrishnan Rajesh"/>
            <person name="Underwood Anthony"/>
            <person name="Al-Shahib Ali"/>
        </authorList>
    </citation>
    <scope>NUCLEOTIDE SEQUENCE [LARGE SCALE GENOMIC DNA]</scope>
    <source>
        <strain evidence="3">P19_London_7_VIM_2_05_10</strain>
    </source>
</reference>
<keyword evidence="1" id="KW-0472">Membrane</keyword>
<name>A0A9P1RBT0_PSEAI</name>
<organism evidence="2 3">
    <name type="scientific">Pseudomonas aeruginosa</name>
    <dbReference type="NCBI Taxonomy" id="287"/>
    <lineage>
        <taxon>Bacteria</taxon>
        <taxon>Pseudomonadati</taxon>
        <taxon>Pseudomonadota</taxon>
        <taxon>Gammaproteobacteria</taxon>
        <taxon>Pseudomonadales</taxon>
        <taxon>Pseudomonadaceae</taxon>
        <taxon>Pseudomonas</taxon>
    </lineage>
</organism>
<dbReference type="Proteomes" id="UP000045039">
    <property type="component" value="Unassembled WGS sequence"/>
</dbReference>
<keyword evidence="1" id="KW-1133">Transmembrane helix</keyword>
<protein>
    <submittedName>
        <fullName evidence="2">Uncharacterized protein</fullName>
    </submittedName>
</protein>
<dbReference type="AlphaFoldDB" id="A0A9P1RBT0"/>
<evidence type="ECO:0000313" key="3">
    <source>
        <dbReference type="Proteomes" id="UP000045039"/>
    </source>
</evidence>
<accession>A0A9P1RBT0</accession>
<sequence>MKKSWLYSLAIAAAAMLIDYQTRGTGWMLLVYVLWVPVFVIGHRYLDGWASKRKDRQRWMPFLAVVGVLSVGVLFQVVIAVGALAVTP</sequence>
<proteinExistence type="predicted"/>
<keyword evidence="1" id="KW-0812">Transmembrane</keyword>